<proteinExistence type="predicted"/>
<keyword evidence="3" id="KW-1185">Reference proteome</keyword>
<dbReference type="RefSeq" id="WP_014586552.1">
    <property type="nucleotide sequence ID" value="NC_017527.1"/>
</dbReference>
<dbReference type="NCBIfam" id="TIGR01451">
    <property type="entry name" value="B_ant_repeat"/>
    <property type="match status" value="1"/>
</dbReference>
<dbReference type="HOGENOM" id="CLU_759941_0_0_2"/>
<protein>
    <recommendedName>
        <fullName evidence="1">DUF11 domain-containing protein</fullName>
    </recommendedName>
</protein>
<gene>
    <name evidence="2" type="ordered locus">Mhar_0998</name>
</gene>
<evidence type="ECO:0000313" key="2">
    <source>
        <dbReference type="EMBL" id="AET64367.1"/>
    </source>
</evidence>
<evidence type="ECO:0000259" key="1">
    <source>
        <dbReference type="Pfam" id="PF01345"/>
    </source>
</evidence>
<evidence type="ECO:0000313" key="3">
    <source>
        <dbReference type="Proteomes" id="UP000005877"/>
    </source>
</evidence>
<dbReference type="InterPro" id="IPR001434">
    <property type="entry name" value="OmcB-like_DUF11"/>
</dbReference>
<dbReference type="EMBL" id="CP003117">
    <property type="protein sequence ID" value="AET64367.1"/>
    <property type="molecule type" value="Genomic_DNA"/>
</dbReference>
<organism evidence="2 3">
    <name type="scientific">Methanothrix harundinacea (strain 6Ac)</name>
    <name type="common">Methanosaeta harundinacea</name>
    <dbReference type="NCBI Taxonomy" id="1110509"/>
    <lineage>
        <taxon>Archaea</taxon>
        <taxon>Methanobacteriati</taxon>
        <taxon>Methanobacteriota</taxon>
        <taxon>Stenosarchaea group</taxon>
        <taxon>Methanomicrobia</taxon>
        <taxon>Methanotrichales</taxon>
        <taxon>Methanotrichaceae</taxon>
        <taxon>Methanothrix</taxon>
    </lineage>
</organism>
<accession>G7WLZ2</accession>
<dbReference type="Proteomes" id="UP000005877">
    <property type="component" value="Chromosome"/>
</dbReference>
<dbReference type="Pfam" id="PF01345">
    <property type="entry name" value="DUF11"/>
    <property type="match status" value="1"/>
</dbReference>
<name>G7WLZ2_METH6</name>
<sequence>MKLRYLAVLAAIILLVTISASCSNYEMIGKGGPDRIPITMKTNETNQSLYQIRLGHPDPDDFSLEQLALKDQNTSRSYLINETLKGHIFEFQGQIKVGDCDYCTLWLDKPAKLFVECPDDVTCEQKYREPLTCIVSRGYIVDHDGNLHRVEGVALKPDANKSGWRYFGFGYLVRVQRMTERLNTSYIPDQGQYDIKWSFVQQSFVQQCPVTDKAPAVTVGTSPFANISSMKVVQFYQRPVTADGATIVVYKITASNTGETRLKNVTLDDTLPLGMDFDNVYYSEGGSPDFLLGEEAGKPCDVTMSLGYLDTGESRSIILKAKHDGDERAGDSYGKNSVIVYGEAPDKFKVSANNDTSMPSYDIE</sequence>
<reference evidence="2 3" key="1">
    <citation type="journal article" date="2012" name="PLoS ONE">
        <title>The genome characteristics and predicted function of methyl-group oxidation pathway in the obligate aceticlastic methanogens, Methanosaeta spp.</title>
        <authorList>
            <person name="Zhu J."/>
            <person name="Zheng H."/>
            <person name="Ai G."/>
            <person name="Zhang G."/>
            <person name="Liu D."/>
            <person name="Liu X."/>
            <person name="Dong X."/>
        </authorList>
    </citation>
    <scope>NUCLEOTIDE SEQUENCE [LARGE SCALE GENOMIC DNA]</scope>
    <source>
        <strain evidence="2 3">6Ac</strain>
    </source>
</reference>
<dbReference type="PROSITE" id="PS51257">
    <property type="entry name" value="PROKAR_LIPOPROTEIN"/>
    <property type="match status" value="1"/>
</dbReference>
<dbReference type="InterPro" id="IPR047589">
    <property type="entry name" value="DUF11_rpt"/>
</dbReference>
<dbReference type="AlphaFoldDB" id="G7WLZ2"/>
<dbReference type="PATRIC" id="fig|1110509.7.peg.1114"/>
<feature type="domain" description="DUF11" evidence="1">
    <location>
        <begin position="246"/>
        <end position="356"/>
    </location>
</feature>
<dbReference type="GeneID" id="12510167"/>
<dbReference type="KEGG" id="mhi:Mhar_0998"/>